<name>A0A1G8WWJ3_9GAMM</name>
<protein>
    <submittedName>
        <fullName evidence="2">Uncharacterized protein</fullName>
    </submittedName>
</protein>
<keyword evidence="1" id="KW-1133">Transmembrane helix</keyword>
<keyword evidence="1" id="KW-0472">Membrane</keyword>
<accession>A0A1G8WWJ3</accession>
<evidence type="ECO:0000313" key="2">
    <source>
        <dbReference type="EMBL" id="SDJ81985.1"/>
    </source>
</evidence>
<dbReference type="Proteomes" id="UP000199527">
    <property type="component" value="Unassembled WGS sequence"/>
</dbReference>
<dbReference type="RefSeq" id="WP_090366684.1">
    <property type="nucleotide sequence ID" value="NZ_FNEM01000014.1"/>
</dbReference>
<evidence type="ECO:0000313" key="3">
    <source>
        <dbReference type="Proteomes" id="UP000199527"/>
    </source>
</evidence>
<keyword evidence="1" id="KW-0812">Transmembrane</keyword>
<reference evidence="3" key="1">
    <citation type="submission" date="2016-10" db="EMBL/GenBank/DDBJ databases">
        <authorList>
            <person name="Varghese N."/>
            <person name="Submissions S."/>
        </authorList>
    </citation>
    <scope>NUCLEOTIDE SEQUENCE [LARGE SCALE GENOMIC DNA]</scope>
    <source>
        <strain evidence="3">DSM 23317</strain>
    </source>
</reference>
<dbReference type="AlphaFoldDB" id="A0A1G8WWJ3"/>
<organism evidence="2 3">
    <name type="scientific">Ferrimonas sediminum</name>
    <dbReference type="NCBI Taxonomy" id="718193"/>
    <lineage>
        <taxon>Bacteria</taxon>
        <taxon>Pseudomonadati</taxon>
        <taxon>Pseudomonadota</taxon>
        <taxon>Gammaproteobacteria</taxon>
        <taxon>Alteromonadales</taxon>
        <taxon>Ferrimonadaceae</taxon>
        <taxon>Ferrimonas</taxon>
    </lineage>
</organism>
<keyword evidence="3" id="KW-1185">Reference proteome</keyword>
<sequence length="132" mass="14154">MVKRLVVLIVGIMLGAIISYVAVTKLIALRGGAGMHGFVDAADAAVKNENAVDLVTCMKLAKLRGVPVNHFKLNLVLNSELKRYDNGTGRAFNILVYVKGYGIGIADGAEDKDELFSRLNCAGRFSDVIGEN</sequence>
<dbReference type="EMBL" id="FNEM01000014">
    <property type="protein sequence ID" value="SDJ81985.1"/>
    <property type="molecule type" value="Genomic_DNA"/>
</dbReference>
<feature type="transmembrane region" description="Helical" evidence="1">
    <location>
        <begin position="6"/>
        <end position="28"/>
    </location>
</feature>
<dbReference type="OrthoDB" id="6266540at2"/>
<proteinExistence type="predicted"/>
<evidence type="ECO:0000256" key="1">
    <source>
        <dbReference type="SAM" id="Phobius"/>
    </source>
</evidence>
<gene>
    <name evidence="2" type="ORF">SAMN04488540_1147</name>
</gene>